<keyword evidence="1" id="KW-0812">Transmembrane</keyword>
<keyword evidence="1" id="KW-1133">Transmembrane helix</keyword>
<reference evidence="2" key="1">
    <citation type="submission" date="2019-08" db="EMBL/GenBank/DDBJ databases">
        <title>The improved chromosome-level genome for the pearl oyster Pinctada fucata martensii using PacBio sequencing and Hi-C.</title>
        <authorList>
            <person name="Zheng Z."/>
        </authorList>
    </citation>
    <scope>NUCLEOTIDE SEQUENCE</scope>
    <source>
        <strain evidence="2">ZZ-2019</strain>
        <tissue evidence="2">Adductor muscle</tissue>
    </source>
</reference>
<evidence type="ECO:0000313" key="3">
    <source>
        <dbReference type="Proteomes" id="UP001186944"/>
    </source>
</evidence>
<evidence type="ECO:0000313" key="2">
    <source>
        <dbReference type="EMBL" id="KAK3089891.1"/>
    </source>
</evidence>
<keyword evidence="3" id="KW-1185">Reference proteome</keyword>
<protein>
    <submittedName>
        <fullName evidence="2">Uncharacterized protein</fullName>
    </submittedName>
</protein>
<accession>A0AA89BQ54</accession>
<feature type="transmembrane region" description="Helical" evidence="1">
    <location>
        <begin position="12"/>
        <end position="32"/>
    </location>
</feature>
<gene>
    <name evidence="2" type="ORF">FSP39_007399</name>
</gene>
<dbReference type="Proteomes" id="UP001186944">
    <property type="component" value="Unassembled WGS sequence"/>
</dbReference>
<dbReference type="AlphaFoldDB" id="A0AA89BQ54"/>
<feature type="transmembrane region" description="Helical" evidence="1">
    <location>
        <begin position="44"/>
        <end position="64"/>
    </location>
</feature>
<keyword evidence="1" id="KW-0472">Membrane</keyword>
<name>A0AA89BQ54_PINIB</name>
<evidence type="ECO:0000256" key="1">
    <source>
        <dbReference type="SAM" id="Phobius"/>
    </source>
</evidence>
<sequence length="203" mass="23388">MVFPFRVQLFYFALKLFLTFIFFFVALEPLFYFSADDTFERLPISGMISFFFLLFSPALVEYIFNSSAESKVMSNKNEIRILVDKWKCMQKHRPQSINHFCFCCRNIDGTYGGGIFTCIIELIFGCCFKFTEDKFCQICNFSLPEAENEGNAPNEGMDIPRNVIDCRSQTHHVSIKFPTIAPDETIDTVSDNRANGSTREESV</sequence>
<comment type="caution">
    <text evidence="2">The sequence shown here is derived from an EMBL/GenBank/DDBJ whole genome shotgun (WGS) entry which is preliminary data.</text>
</comment>
<organism evidence="2 3">
    <name type="scientific">Pinctada imbricata</name>
    <name type="common">Atlantic pearl-oyster</name>
    <name type="synonym">Pinctada martensii</name>
    <dbReference type="NCBI Taxonomy" id="66713"/>
    <lineage>
        <taxon>Eukaryota</taxon>
        <taxon>Metazoa</taxon>
        <taxon>Spiralia</taxon>
        <taxon>Lophotrochozoa</taxon>
        <taxon>Mollusca</taxon>
        <taxon>Bivalvia</taxon>
        <taxon>Autobranchia</taxon>
        <taxon>Pteriomorphia</taxon>
        <taxon>Pterioida</taxon>
        <taxon>Pterioidea</taxon>
        <taxon>Pteriidae</taxon>
        <taxon>Pinctada</taxon>
    </lineage>
</organism>
<dbReference type="EMBL" id="VSWD01000010">
    <property type="protein sequence ID" value="KAK3089891.1"/>
    <property type="molecule type" value="Genomic_DNA"/>
</dbReference>
<proteinExistence type="predicted"/>